<name>A0ABD0PMB7_CIRMR</name>
<comment type="caution">
    <text evidence="1">The sequence shown here is derived from an EMBL/GenBank/DDBJ whole genome shotgun (WGS) entry which is preliminary data.</text>
</comment>
<accession>A0ABD0PMB7</accession>
<dbReference type="Proteomes" id="UP001529510">
    <property type="component" value="Unassembled WGS sequence"/>
</dbReference>
<reference evidence="1 2" key="1">
    <citation type="submission" date="2024-05" db="EMBL/GenBank/DDBJ databases">
        <title>Genome sequencing and assembly of Indian major carp, Cirrhinus mrigala (Hamilton, 1822).</title>
        <authorList>
            <person name="Mohindra V."/>
            <person name="Chowdhury L.M."/>
            <person name="Lal K."/>
            <person name="Jena J.K."/>
        </authorList>
    </citation>
    <scope>NUCLEOTIDE SEQUENCE [LARGE SCALE GENOMIC DNA]</scope>
    <source>
        <strain evidence="1">CM1030</strain>
        <tissue evidence="1">Blood</tissue>
    </source>
</reference>
<evidence type="ECO:0000313" key="2">
    <source>
        <dbReference type="Proteomes" id="UP001529510"/>
    </source>
</evidence>
<evidence type="ECO:0000313" key="1">
    <source>
        <dbReference type="EMBL" id="KAL0173896.1"/>
    </source>
</evidence>
<feature type="non-terminal residue" evidence="1">
    <location>
        <position position="72"/>
    </location>
</feature>
<sequence>EMGPIDLPESTLDGGTRGGFGSILAGCPPVDGHHLVNKRAPSSLGYLHSATGPPQDGQTLTLQTRTCLDTHL</sequence>
<protein>
    <submittedName>
        <fullName evidence="1">Uncharacterized protein</fullName>
    </submittedName>
</protein>
<feature type="non-terminal residue" evidence="1">
    <location>
        <position position="1"/>
    </location>
</feature>
<gene>
    <name evidence="1" type="ORF">M9458_029864</name>
</gene>
<keyword evidence="2" id="KW-1185">Reference proteome</keyword>
<dbReference type="EMBL" id="JAMKFB020000015">
    <property type="protein sequence ID" value="KAL0173896.1"/>
    <property type="molecule type" value="Genomic_DNA"/>
</dbReference>
<dbReference type="AlphaFoldDB" id="A0ABD0PMB7"/>
<proteinExistence type="predicted"/>
<organism evidence="1 2">
    <name type="scientific">Cirrhinus mrigala</name>
    <name type="common">Mrigala</name>
    <dbReference type="NCBI Taxonomy" id="683832"/>
    <lineage>
        <taxon>Eukaryota</taxon>
        <taxon>Metazoa</taxon>
        <taxon>Chordata</taxon>
        <taxon>Craniata</taxon>
        <taxon>Vertebrata</taxon>
        <taxon>Euteleostomi</taxon>
        <taxon>Actinopterygii</taxon>
        <taxon>Neopterygii</taxon>
        <taxon>Teleostei</taxon>
        <taxon>Ostariophysi</taxon>
        <taxon>Cypriniformes</taxon>
        <taxon>Cyprinidae</taxon>
        <taxon>Labeoninae</taxon>
        <taxon>Labeonini</taxon>
        <taxon>Cirrhinus</taxon>
    </lineage>
</organism>